<dbReference type="GO" id="GO:0009960">
    <property type="term" value="P:endosperm development"/>
    <property type="evidence" value="ECO:0007669"/>
    <property type="project" value="InterPro"/>
</dbReference>
<feature type="coiled-coil region" evidence="4">
    <location>
        <begin position="191"/>
        <end position="218"/>
    </location>
</feature>
<sequence length="223" mass="24604">MTVRAPLRRTGVLAMASAALKRYNITAVTSLSMFMFMFYTIPLSCSLLRCTFACFATMSQEEQRHGRQLPLATSGVITFNGVPLSPLTAGAESDGDDDDVVIVDACNNGKRKVGDGEEEGRGSQGGDDDGDVVAVHGGVGCGGNRACLFAVRERERRRRMNDMFAGIRRLVPNLPEKSSRVEIIDGAIAYIKMLQGEEVRMEAQKQELQRERDRLAMEYWCID</sequence>
<evidence type="ECO:0000313" key="9">
    <source>
        <dbReference type="Proteomes" id="UP000026961"/>
    </source>
</evidence>
<evidence type="ECO:0000256" key="3">
    <source>
        <dbReference type="ARBA" id="ARBA00023163"/>
    </source>
</evidence>
<evidence type="ECO:0000256" key="4">
    <source>
        <dbReference type="SAM" id="Coils"/>
    </source>
</evidence>
<keyword evidence="9" id="KW-1185">Reference proteome</keyword>
<evidence type="ECO:0000256" key="1">
    <source>
        <dbReference type="ARBA" id="ARBA00005510"/>
    </source>
</evidence>
<evidence type="ECO:0000256" key="5">
    <source>
        <dbReference type="SAM" id="MobiDB-lite"/>
    </source>
</evidence>
<dbReference type="GO" id="GO:0003700">
    <property type="term" value="F:DNA-binding transcription factor activity"/>
    <property type="evidence" value="ECO:0007669"/>
    <property type="project" value="InterPro"/>
</dbReference>
<feature type="transmembrane region" description="Helical" evidence="6">
    <location>
        <begin position="23"/>
        <end position="41"/>
    </location>
</feature>
<dbReference type="SMART" id="SM00353">
    <property type="entry name" value="HLH"/>
    <property type="match status" value="1"/>
</dbReference>
<dbReference type="STRING" id="40148.A0A0D9YTF7"/>
<reference evidence="8" key="1">
    <citation type="submission" date="2015-04" db="UniProtKB">
        <authorList>
            <consortium name="EnsemblPlants"/>
        </authorList>
    </citation>
    <scope>IDENTIFICATION</scope>
</reference>
<dbReference type="PROSITE" id="PS50888">
    <property type="entry name" value="BHLH"/>
    <property type="match status" value="1"/>
</dbReference>
<keyword evidence="3" id="KW-0804">Transcription</keyword>
<dbReference type="Pfam" id="PF00010">
    <property type="entry name" value="HLH"/>
    <property type="match status" value="1"/>
</dbReference>
<dbReference type="GO" id="GO:0046983">
    <property type="term" value="F:protein dimerization activity"/>
    <property type="evidence" value="ECO:0007669"/>
    <property type="project" value="InterPro"/>
</dbReference>
<dbReference type="InterPro" id="IPR011598">
    <property type="entry name" value="bHLH_dom"/>
</dbReference>
<evidence type="ECO:0000313" key="8">
    <source>
        <dbReference type="EnsemblPlants" id="OGLUM02G20220.1"/>
    </source>
</evidence>
<organism evidence="8">
    <name type="scientific">Oryza glumipatula</name>
    <dbReference type="NCBI Taxonomy" id="40148"/>
    <lineage>
        <taxon>Eukaryota</taxon>
        <taxon>Viridiplantae</taxon>
        <taxon>Streptophyta</taxon>
        <taxon>Embryophyta</taxon>
        <taxon>Tracheophyta</taxon>
        <taxon>Spermatophyta</taxon>
        <taxon>Magnoliopsida</taxon>
        <taxon>Liliopsida</taxon>
        <taxon>Poales</taxon>
        <taxon>Poaceae</taxon>
        <taxon>BOP clade</taxon>
        <taxon>Oryzoideae</taxon>
        <taxon>Oryzeae</taxon>
        <taxon>Oryzinae</taxon>
        <taxon>Oryza</taxon>
    </lineage>
</organism>
<keyword evidence="6" id="KW-0472">Membrane</keyword>
<dbReference type="InterPro" id="IPR044278">
    <property type="entry name" value="BHLH95-like"/>
</dbReference>
<feature type="compositionally biased region" description="Basic and acidic residues" evidence="5">
    <location>
        <begin position="112"/>
        <end position="121"/>
    </location>
</feature>
<evidence type="ECO:0000259" key="7">
    <source>
        <dbReference type="PROSITE" id="PS50888"/>
    </source>
</evidence>
<dbReference type="InterPro" id="IPR036638">
    <property type="entry name" value="HLH_DNA-bd_sf"/>
</dbReference>
<keyword evidence="4" id="KW-0175">Coiled coil</keyword>
<feature type="region of interest" description="Disordered" evidence="5">
    <location>
        <begin position="111"/>
        <end position="130"/>
    </location>
</feature>
<protein>
    <recommendedName>
        <fullName evidence="7">BHLH domain-containing protein</fullName>
    </recommendedName>
</protein>
<keyword evidence="2" id="KW-0805">Transcription regulation</keyword>
<proteinExistence type="inferred from homology"/>
<dbReference type="eggNOG" id="ENOG502SFZ4">
    <property type="taxonomic scope" value="Eukaryota"/>
</dbReference>
<dbReference type="EnsemblPlants" id="OGLUM02G20220.1">
    <property type="protein sequence ID" value="OGLUM02G20220.1"/>
    <property type="gene ID" value="OGLUM02G20220"/>
</dbReference>
<dbReference type="Gramene" id="OGLUM02G20220.1">
    <property type="protein sequence ID" value="OGLUM02G20220.1"/>
    <property type="gene ID" value="OGLUM02G20220"/>
</dbReference>
<dbReference type="Proteomes" id="UP000026961">
    <property type="component" value="Chromosome 2"/>
</dbReference>
<name>A0A0D9YTF7_9ORYZ</name>
<evidence type="ECO:0000256" key="2">
    <source>
        <dbReference type="ARBA" id="ARBA00023015"/>
    </source>
</evidence>
<dbReference type="Gene3D" id="4.10.280.10">
    <property type="entry name" value="Helix-loop-helix DNA-binding domain"/>
    <property type="match status" value="1"/>
</dbReference>
<comment type="similarity">
    <text evidence="1">Belongs to the bHLH protein family.</text>
</comment>
<evidence type="ECO:0000256" key="6">
    <source>
        <dbReference type="SAM" id="Phobius"/>
    </source>
</evidence>
<accession>A0A0D9YTF7</accession>
<dbReference type="PANTHER" id="PTHR46772:SF8">
    <property type="entry name" value="TRANSCRIPTION FACTOR BHLH95"/>
    <property type="match status" value="1"/>
</dbReference>
<dbReference type="SUPFAM" id="SSF47459">
    <property type="entry name" value="HLH, helix-loop-helix DNA-binding domain"/>
    <property type="match status" value="1"/>
</dbReference>
<keyword evidence="6" id="KW-1133">Transmembrane helix</keyword>
<keyword evidence="6" id="KW-0812">Transmembrane</keyword>
<reference evidence="8" key="2">
    <citation type="submission" date="2018-05" db="EMBL/GenBank/DDBJ databases">
        <title>OgluRS3 (Oryza glumaepatula Reference Sequence Version 3).</title>
        <authorList>
            <person name="Zhang J."/>
            <person name="Kudrna D."/>
            <person name="Lee S."/>
            <person name="Talag J."/>
            <person name="Welchert J."/>
            <person name="Wing R.A."/>
        </authorList>
    </citation>
    <scope>NUCLEOTIDE SEQUENCE [LARGE SCALE GENOMIC DNA]</scope>
</reference>
<dbReference type="AlphaFoldDB" id="A0A0D9YTF7"/>
<dbReference type="HOGENOM" id="CLU_1241775_0_0_1"/>
<feature type="domain" description="BHLH" evidence="7">
    <location>
        <begin position="144"/>
        <end position="194"/>
    </location>
</feature>
<dbReference type="PANTHER" id="PTHR46772">
    <property type="entry name" value="BHLH DOMAIN-CONTAINING PROTEIN"/>
    <property type="match status" value="1"/>
</dbReference>